<keyword evidence="6 7" id="KW-0472">Membrane</keyword>
<evidence type="ECO:0000259" key="8">
    <source>
        <dbReference type="Pfam" id="PF02308"/>
    </source>
</evidence>
<evidence type="ECO:0000256" key="5">
    <source>
        <dbReference type="ARBA" id="ARBA00022989"/>
    </source>
</evidence>
<sequence>MDLLSEIIRELHSIEVPLIKLCLSLLLGALIGAEREYKSKVAGFRTIILITLGSTLFTLVSVALMGQGDPTRIASTIVTGIGFLGAGVIYRETGTIKGITTAAVIWAAAAIGMMVGFGLFAISIISVILILIILLSFSWLQRYIDRTNREKVYRIHLVNNPEHIQTMKQNIKSFKLSPKIINQGKRKGLIYVVIEVEGPVKFHNNFMKSLYESDFVESFEV</sequence>
<evidence type="ECO:0000256" key="3">
    <source>
        <dbReference type="ARBA" id="ARBA00022475"/>
    </source>
</evidence>
<evidence type="ECO:0000256" key="1">
    <source>
        <dbReference type="ARBA" id="ARBA00004651"/>
    </source>
</evidence>
<feature type="transmembrane region" description="Helical" evidence="7">
    <location>
        <begin position="71"/>
        <end position="89"/>
    </location>
</feature>
<dbReference type="RefSeq" id="WP_011586952.1">
    <property type="nucleotide sequence ID" value="NC_008255.1"/>
</dbReference>
<feature type="transmembrane region" description="Helical" evidence="7">
    <location>
        <begin position="120"/>
        <end position="140"/>
    </location>
</feature>
<proteinExistence type="inferred from homology"/>
<feature type="transmembrane region" description="Helical" evidence="7">
    <location>
        <begin position="44"/>
        <end position="65"/>
    </location>
</feature>
<feature type="transmembrane region" description="Helical" evidence="7">
    <location>
        <begin position="96"/>
        <end position="114"/>
    </location>
</feature>
<keyword evidence="5 7" id="KW-1133">Transmembrane helix</keyword>
<dbReference type="InterPro" id="IPR049177">
    <property type="entry name" value="MgtC_SapB_SrpB_YhiD_N"/>
</dbReference>
<evidence type="ECO:0000256" key="2">
    <source>
        <dbReference type="ARBA" id="ARBA00009298"/>
    </source>
</evidence>
<reference evidence="9 10" key="1">
    <citation type="journal article" date="2007" name="Appl. Environ. Microbiol.">
        <title>Genome sequence of the cellulolytic gliding bacterium Cytophaga hutchinsonii.</title>
        <authorList>
            <person name="Xie G."/>
            <person name="Bruce D.C."/>
            <person name="Challacombe J.F."/>
            <person name="Chertkov O."/>
            <person name="Detter J.C."/>
            <person name="Gilna P."/>
            <person name="Han C.S."/>
            <person name="Lucas S."/>
            <person name="Misra M."/>
            <person name="Myers G.L."/>
            <person name="Richardson P."/>
            <person name="Tapia R."/>
            <person name="Thayer N."/>
            <person name="Thompson L.S."/>
            <person name="Brettin T.S."/>
            <person name="Henrissat B."/>
            <person name="Wilson D.B."/>
            <person name="McBride M.J."/>
        </authorList>
    </citation>
    <scope>NUCLEOTIDE SEQUENCE [LARGE SCALE GENOMIC DNA]</scope>
    <source>
        <strain evidence="10">ATCC 33406 / DSM 1761 / CIP 103989 / NBRC 15051 / NCIMB 9469 / D465</strain>
    </source>
</reference>
<comment type="subcellular location">
    <subcellularLocation>
        <location evidence="1">Cell membrane</location>
        <topology evidence="1">Multi-pass membrane protein</topology>
    </subcellularLocation>
</comment>
<protein>
    <submittedName>
        <fullName evidence="9">MgtC family protein</fullName>
    </submittedName>
</protein>
<keyword evidence="3" id="KW-1003">Cell membrane</keyword>
<gene>
    <name evidence="9" type="primary">mgtC</name>
    <name evidence="9" type="ordered locus">CHU_3612</name>
</gene>
<dbReference type="Proteomes" id="UP000001822">
    <property type="component" value="Chromosome"/>
</dbReference>
<evidence type="ECO:0000256" key="4">
    <source>
        <dbReference type="ARBA" id="ARBA00022692"/>
    </source>
</evidence>
<name>A0A6N4SW71_CYTH3</name>
<dbReference type="OrthoDB" id="9811198at2"/>
<dbReference type="Pfam" id="PF02308">
    <property type="entry name" value="MgtC"/>
    <property type="match status" value="1"/>
</dbReference>
<dbReference type="PRINTS" id="PR01837">
    <property type="entry name" value="MGTCSAPBPROT"/>
</dbReference>
<dbReference type="EMBL" id="CP000383">
    <property type="protein sequence ID" value="ABG60845.1"/>
    <property type="molecule type" value="Genomic_DNA"/>
</dbReference>
<keyword evidence="4 7" id="KW-0812">Transmembrane</keyword>
<evidence type="ECO:0000313" key="9">
    <source>
        <dbReference type="EMBL" id="ABG60845.1"/>
    </source>
</evidence>
<organism evidence="9 10">
    <name type="scientific">Cytophaga hutchinsonii (strain ATCC 33406 / DSM 1761 / CIP 103989 / NBRC 15051 / NCIMB 9469 / D465)</name>
    <dbReference type="NCBI Taxonomy" id="269798"/>
    <lineage>
        <taxon>Bacteria</taxon>
        <taxon>Pseudomonadati</taxon>
        <taxon>Bacteroidota</taxon>
        <taxon>Cytophagia</taxon>
        <taxon>Cytophagales</taxon>
        <taxon>Cytophagaceae</taxon>
        <taxon>Cytophaga</taxon>
    </lineage>
</organism>
<dbReference type="PANTHER" id="PTHR33778:SF1">
    <property type="entry name" value="MAGNESIUM TRANSPORTER YHID-RELATED"/>
    <property type="match status" value="1"/>
</dbReference>
<dbReference type="KEGG" id="chu:CHU_3612"/>
<evidence type="ECO:0000256" key="7">
    <source>
        <dbReference type="SAM" id="Phobius"/>
    </source>
</evidence>
<evidence type="ECO:0000313" key="10">
    <source>
        <dbReference type="Proteomes" id="UP000001822"/>
    </source>
</evidence>
<dbReference type="InterPro" id="IPR003416">
    <property type="entry name" value="MgtC/SapB/SrpB/YhiD_fam"/>
</dbReference>
<feature type="domain" description="MgtC/SapB/SrpB/YhiD N-terminal" evidence="8">
    <location>
        <begin position="21"/>
        <end position="142"/>
    </location>
</feature>
<dbReference type="PANTHER" id="PTHR33778">
    <property type="entry name" value="PROTEIN MGTC"/>
    <property type="match status" value="1"/>
</dbReference>
<accession>A0A6N4SW71</accession>
<keyword evidence="10" id="KW-1185">Reference proteome</keyword>
<dbReference type="GO" id="GO:0005886">
    <property type="term" value="C:plasma membrane"/>
    <property type="evidence" value="ECO:0007669"/>
    <property type="project" value="UniProtKB-SubCell"/>
</dbReference>
<dbReference type="AlphaFoldDB" id="A0A6N4SW71"/>
<evidence type="ECO:0000256" key="6">
    <source>
        <dbReference type="ARBA" id="ARBA00023136"/>
    </source>
</evidence>
<comment type="similarity">
    <text evidence="2">Belongs to the MgtC/SapB family.</text>
</comment>